<comment type="caution">
    <text evidence="1">The sequence shown here is derived from an EMBL/GenBank/DDBJ whole genome shotgun (WGS) entry which is preliminary data.</text>
</comment>
<keyword evidence="2" id="KW-1185">Reference proteome</keyword>
<name>A0A7W2R3A2_9FLAO</name>
<protein>
    <recommendedName>
        <fullName evidence="3">CDP-Glycerol:Poly(Glycerophosphate) glycerophosphotransferase</fullName>
    </recommendedName>
</protein>
<dbReference type="RefSeq" id="WP_182204560.1">
    <property type="nucleotide sequence ID" value="NZ_JACGLT010000005.1"/>
</dbReference>
<dbReference type="Proteomes" id="UP000541857">
    <property type="component" value="Unassembled WGS sequence"/>
</dbReference>
<evidence type="ECO:0008006" key="3">
    <source>
        <dbReference type="Google" id="ProtNLM"/>
    </source>
</evidence>
<dbReference type="EMBL" id="JACGLT010000005">
    <property type="protein sequence ID" value="MBA6152651.1"/>
    <property type="molecule type" value="Genomic_DNA"/>
</dbReference>
<proteinExistence type="predicted"/>
<dbReference type="AlphaFoldDB" id="A0A7W2R3A2"/>
<evidence type="ECO:0000313" key="2">
    <source>
        <dbReference type="Proteomes" id="UP000541857"/>
    </source>
</evidence>
<gene>
    <name evidence="1" type="ORF">H3Z82_07945</name>
</gene>
<organism evidence="1 2">
    <name type="scientific">Gelidibacter maritimus</name>
    <dbReference type="NCBI Taxonomy" id="2761487"/>
    <lineage>
        <taxon>Bacteria</taxon>
        <taxon>Pseudomonadati</taxon>
        <taxon>Bacteroidota</taxon>
        <taxon>Flavobacteriia</taxon>
        <taxon>Flavobacteriales</taxon>
        <taxon>Flavobacteriaceae</taxon>
        <taxon>Gelidibacter</taxon>
    </lineage>
</organism>
<sequence>MKRSQEIEQDFGYQYLQYIEEIIEEYLFSIEKLNPNYLILNGMPIREMLGKRIFNKPLHDKNLRDLFNGYWRQGRIVDELKERFYYKTFQDFLFDESEFLAVPSDNSGKLEYKNIFKSFENELSPFKGNIVFYAYNKRFLDQVLPILLKLGEDIVVLTSYEFQESHTYPKSINIIEFSALKIEQDINEFLKLKFPILYYLYNTLELLIGILKPKSIIIMEGSSIIAYEMLALIGTKNNIKSICLQHGWPCVIHTGFRKMPFDYFLSWGDNFTALFKLVNPKPNFISTGYPFEVSYKNNIKKNSISFFFQAPYFISTTPIIEKMIDFAAFCANSFPDLDILIREHPANQYRNNKIDELKHFSNIKFVPSYIISLDAVLAKSIVSVAIFSSTLMESILYNSIPFIFNLTSMPNYYPNLQELDLGVEIKTFEEAKIRIKELLESETKIEDLRKNMSNCKSEYFLSTGNKAIETTANEILKISNRL</sequence>
<reference evidence="1 2" key="1">
    <citation type="submission" date="2020-07" db="EMBL/GenBank/DDBJ databases">
        <title>Bacterium isolated from marine sediment.</title>
        <authorList>
            <person name="Shang D."/>
        </authorList>
    </citation>
    <scope>NUCLEOTIDE SEQUENCE [LARGE SCALE GENOMIC DNA]</scope>
    <source>
        <strain evidence="1 2">F6074</strain>
    </source>
</reference>
<accession>A0A7W2R3A2</accession>
<evidence type="ECO:0000313" key="1">
    <source>
        <dbReference type="EMBL" id="MBA6152651.1"/>
    </source>
</evidence>